<dbReference type="InterPro" id="IPR011335">
    <property type="entry name" value="Restrct_endonuc-II-like"/>
</dbReference>
<accession>A0ABS6BE26</accession>
<dbReference type="Proteomes" id="UP000733379">
    <property type="component" value="Unassembled WGS sequence"/>
</dbReference>
<dbReference type="GO" id="GO:0004519">
    <property type="term" value="F:endonuclease activity"/>
    <property type="evidence" value="ECO:0007669"/>
    <property type="project" value="UniProtKB-KW"/>
</dbReference>
<evidence type="ECO:0000313" key="3">
    <source>
        <dbReference type="Proteomes" id="UP000733379"/>
    </source>
</evidence>
<evidence type="ECO:0000259" key="1">
    <source>
        <dbReference type="Pfam" id="PF05685"/>
    </source>
</evidence>
<dbReference type="PANTHER" id="PTHR35400:SF3">
    <property type="entry name" value="SLL1072 PROTEIN"/>
    <property type="match status" value="1"/>
</dbReference>
<keyword evidence="2" id="KW-0255">Endonuclease</keyword>
<keyword evidence="2" id="KW-0540">Nuclease</keyword>
<keyword evidence="3" id="KW-1185">Reference proteome</keyword>
<dbReference type="InterPro" id="IPR012296">
    <property type="entry name" value="Nuclease_put_TT1808"/>
</dbReference>
<name>A0ABS6BE26_9NOCA</name>
<proteinExistence type="predicted"/>
<feature type="domain" description="Putative restriction endonuclease" evidence="1">
    <location>
        <begin position="40"/>
        <end position="168"/>
    </location>
</feature>
<dbReference type="EMBL" id="JAHKNI010000022">
    <property type="protein sequence ID" value="MBU3067483.1"/>
    <property type="molecule type" value="Genomic_DNA"/>
</dbReference>
<gene>
    <name evidence="2" type="ORF">KO481_38925</name>
</gene>
<evidence type="ECO:0000313" key="2">
    <source>
        <dbReference type="EMBL" id="MBU3067483.1"/>
    </source>
</evidence>
<sequence length="199" mass="22037">MSGDLSTPLDGKGGEPVMAHAFAYDDVDPEAALKYAVQIMDERAEVVEGRFVLVSPTWDHENLVDLIRNQLYQRVRELGCRMGSGNLDLPRSSNWYVPDLAVVPSELAKGGGALLPDQTLLIVEVTSKSNGDTDRKVKRERYAQYGAPLYLLADRQERSWTLYSDPHDLGFAEQDGPHLFGTPIVLPDPFGITVDTSDF</sequence>
<protein>
    <submittedName>
        <fullName evidence="2">Uma2 family endonuclease</fullName>
    </submittedName>
</protein>
<dbReference type="RefSeq" id="WP_215923563.1">
    <property type="nucleotide sequence ID" value="NZ_JAHKNI010000022.1"/>
</dbReference>
<dbReference type="Pfam" id="PF05685">
    <property type="entry name" value="Uma2"/>
    <property type="match status" value="1"/>
</dbReference>
<reference evidence="2 3" key="1">
    <citation type="submission" date="2021-06" db="EMBL/GenBank/DDBJ databases">
        <title>Actinomycetes sequencing.</title>
        <authorList>
            <person name="Shan Q."/>
        </authorList>
    </citation>
    <scope>NUCLEOTIDE SEQUENCE [LARGE SCALE GENOMIC DNA]</scope>
    <source>
        <strain evidence="2 3">NEAU-G5</strain>
    </source>
</reference>
<dbReference type="PANTHER" id="PTHR35400">
    <property type="entry name" value="SLR1083 PROTEIN"/>
    <property type="match status" value="1"/>
</dbReference>
<dbReference type="SUPFAM" id="SSF52980">
    <property type="entry name" value="Restriction endonuclease-like"/>
    <property type="match status" value="1"/>
</dbReference>
<organism evidence="2 3">
    <name type="scientific">Nocardia albiluteola</name>
    <dbReference type="NCBI Taxonomy" id="2842303"/>
    <lineage>
        <taxon>Bacteria</taxon>
        <taxon>Bacillati</taxon>
        <taxon>Actinomycetota</taxon>
        <taxon>Actinomycetes</taxon>
        <taxon>Mycobacteriales</taxon>
        <taxon>Nocardiaceae</taxon>
        <taxon>Nocardia</taxon>
    </lineage>
</organism>
<dbReference type="InterPro" id="IPR008538">
    <property type="entry name" value="Uma2"/>
</dbReference>
<dbReference type="CDD" id="cd06260">
    <property type="entry name" value="DUF820-like"/>
    <property type="match status" value="1"/>
</dbReference>
<dbReference type="Gene3D" id="3.90.1570.10">
    <property type="entry name" value="tt1808, chain A"/>
    <property type="match status" value="1"/>
</dbReference>
<keyword evidence="2" id="KW-0378">Hydrolase</keyword>
<comment type="caution">
    <text evidence="2">The sequence shown here is derived from an EMBL/GenBank/DDBJ whole genome shotgun (WGS) entry which is preliminary data.</text>
</comment>